<keyword evidence="7" id="KW-1185">Reference proteome</keyword>
<comment type="subunit">
    <text evidence="3">Homotrimer.</text>
</comment>
<evidence type="ECO:0000313" key="7">
    <source>
        <dbReference type="Proteomes" id="UP000030147"/>
    </source>
</evidence>
<comment type="pathway">
    <text evidence="1">Carbohydrate acid metabolism.</text>
</comment>
<dbReference type="RefSeq" id="WP_036818078.1">
    <property type="nucleotide sequence ID" value="NZ_AVBF01000015.1"/>
</dbReference>
<dbReference type="EMBL" id="AVBF01000015">
    <property type="protein sequence ID" value="KGP73292.1"/>
    <property type="molecule type" value="Genomic_DNA"/>
</dbReference>
<dbReference type="Gene3D" id="3.20.20.70">
    <property type="entry name" value="Aldolase class I"/>
    <property type="match status" value="1"/>
</dbReference>
<dbReference type="CDD" id="cd00452">
    <property type="entry name" value="KDPG_aldolase"/>
    <property type="match status" value="1"/>
</dbReference>
<name>A0A0A2TBU2_9BACI</name>
<dbReference type="AlphaFoldDB" id="A0A0A2TBU2"/>
<dbReference type="PANTHER" id="PTHR30246:SF1">
    <property type="entry name" value="2-DEHYDRO-3-DEOXY-6-PHOSPHOGALACTONATE ALDOLASE-RELATED"/>
    <property type="match status" value="1"/>
</dbReference>
<keyword evidence="4" id="KW-0456">Lyase</keyword>
<accession>A0A0A2TBU2</accession>
<evidence type="ECO:0000256" key="3">
    <source>
        <dbReference type="ARBA" id="ARBA00011233"/>
    </source>
</evidence>
<dbReference type="eggNOG" id="COG0800">
    <property type="taxonomic scope" value="Bacteria"/>
</dbReference>
<proteinExistence type="inferred from homology"/>
<dbReference type="PANTHER" id="PTHR30246">
    <property type="entry name" value="2-KETO-3-DEOXY-6-PHOSPHOGLUCONATE ALDOLASE"/>
    <property type="match status" value="1"/>
</dbReference>
<comment type="similarity">
    <text evidence="2">Belongs to the KHG/KDPG aldolase family.</text>
</comment>
<dbReference type="STRING" id="1385514.N782_06675"/>
<dbReference type="Pfam" id="PF01081">
    <property type="entry name" value="Aldolase"/>
    <property type="match status" value="1"/>
</dbReference>
<evidence type="ECO:0000256" key="2">
    <source>
        <dbReference type="ARBA" id="ARBA00006906"/>
    </source>
</evidence>
<sequence>MEVIERLKKEKIVAVLRNTNVKNIVPIVHALQKGGVNAVEITAETPNASSIIQKLVEHGSDDILVGAGTVLDSETARLMIMAGAKFIVSPTVNQETIRMTKRYGVTSIPGALTPTEILTAYESGADIVKVFPANVSGPEYIKALKGPLPHIPLMVTGGIHEENINQYVLSGAEVVGIGGQLVKPDKVNTDEDLERVTEVAKCFVSEYNS</sequence>
<evidence type="ECO:0000256" key="1">
    <source>
        <dbReference type="ARBA" id="ARBA00004761"/>
    </source>
</evidence>
<evidence type="ECO:0000313" key="6">
    <source>
        <dbReference type="EMBL" id="KGP73292.1"/>
    </source>
</evidence>
<evidence type="ECO:0000256" key="4">
    <source>
        <dbReference type="ARBA" id="ARBA00023239"/>
    </source>
</evidence>
<dbReference type="GO" id="GO:0016829">
    <property type="term" value="F:lyase activity"/>
    <property type="evidence" value="ECO:0007669"/>
    <property type="project" value="UniProtKB-KW"/>
</dbReference>
<dbReference type="SUPFAM" id="SSF51569">
    <property type="entry name" value="Aldolase"/>
    <property type="match status" value="1"/>
</dbReference>
<dbReference type="OrthoDB" id="9802667at2"/>
<dbReference type="InterPro" id="IPR000887">
    <property type="entry name" value="Aldlse_KDPG_KHG"/>
</dbReference>
<protein>
    <submittedName>
        <fullName evidence="6">2-dehydro-3-deoxyphosphogluconate aldolase</fullName>
    </submittedName>
</protein>
<dbReference type="Proteomes" id="UP000030147">
    <property type="component" value="Unassembled WGS sequence"/>
</dbReference>
<dbReference type="NCBIfam" id="TIGR01182">
    <property type="entry name" value="eda"/>
    <property type="match status" value="1"/>
</dbReference>
<dbReference type="InterPro" id="IPR013785">
    <property type="entry name" value="Aldolase_TIM"/>
</dbReference>
<gene>
    <name evidence="6" type="ORF">N782_06675</name>
</gene>
<reference evidence="6 7" key="1">
    <citation type="journal article" date="2015" name="Stand. Genomic Sci.">
        <title>High quality draft genome sequence of the moderately halophilic bacterium Pontibacillus yanchengensis Y32(T) and comparison among Pontibacillus genomes.</title>
        <authorList>
            <person name="Huang J."/>
            <person name="Qiao Z.X."/>
            <person name="Tang J.W."/>
            <person name="Wang G."/>
        </authorList>
    </citation>
    <scope>NUCLEOTIDE SEQUENCE [LARGE SCALE GENOMIC DNA]</scope>
    <source>
        <strain evidence="6 7">Y32</strain>
    </source>
</reference>
<keyword evidence="5" id="KW-0119">Carbohydrate metabolism</keyword>
<organism evidence="6 7">
    <name type="scientific">Pontibacillus yanchengensis Y32</name>
    <dbReference type="NCBI Taxonomy" id="1385514"/>
    <lineage>
        <taxon>Bacteria</taxon>
        <taxon>Bacillati</taxon>
        <taxon>Bacillota</taxon>
        <taxon>Bacilli</taxon>
        <taxon>Bacillales</taxon>
        <taxon>Bacillaceae</taxon>
        <taxon>Pontibacillus</taxon>
    </lineage>
</organism>
<evidence type="ECO:0000256" key="5">
    <source>
        <dbReference type="ARBA" id="ARBA00023277"/>
    </source>
</evidence>
<comment type="caution">
    <text evidence="6">The sequence shown here is derived from an EMBL/GenBank/DDBJ whole genome shotgun (WGS) entry which is preliminary data.</text>
</comment>